<keyword evidence="3" id="KW-1185">Reference proteome</keyword>
<dbReference type="InParanoid" id="A0A6P8PDS7"/>
<evidence type="ECO:0000256" key="1">
    <source>
        <dbReference type="ARBA" id="ARBA00044953"/>
    </source>
</evidence>
<reference evidence="4" key="1">
    <citation type="submission" date="2025-08" db="UniProtKB">
        <authorList>
            <consortium name="RefSeq"/>
        </authorList>
    </citation>
    <scope>IDENTIFICATION</scope>
</reference>
<dbReference type="Pfam" id="PF10223">
    <property type="entry name" value="Menorin_N"/>
    <property type="match status" value="1"/>
</dbReference>
<name>A0A6P8PDS7_GEOSA</name>
<sequence>MEECGGSWSEDILDYFLNNKGIKTRDGAEIRWYHAANSKSQLFEALASSAHMIEADVLFRAQESGNEEPIMAHPPQTDSDITLWEWLSEVMKSNKGIKLDFKSLEAVKPSMMLLDHVKTCLKSPVWINADILPGPGGITLPLDAEGFLDIVTSHFSDVTLSLGWATGWHVQKCNEGYTWEMMAEMERICHRYSQPITFPVRAALLRQSWSELHWLLQRSNKYSMTIWTGKDDAYSLEDLLFIREKFDKNKVFFDLSEPCNSEFRQAIESEMKI</sequence>
<gene>
    <name evidence="4" type="primary">FAM151B</name>
</gene>
<proteinExistence type="inferred from homology"/>
<protein>
    <submittedName>
        <fullName evidence="4">Protein FAM151B</fullName>
    </submittedName>
</protein>
<dbReference type="FunCoup" id="A0A6P8PDS7">
    <property type="interactions" value="217"/>
</dbReference>
<organism evidence="3 4">
    <name type="scientific">Geotrypetes seraphini</name>
    <name type="common">Gaboon caecilian</name>
    <name type="synonym">Caecilia seraphini</name>
    <dbReference type="NCBI Taxonomy" id="260995"/>
    <lineage>
        <taxon>Eukaryota</taxon>
        <taxon>Metazoa</taxon>
        <taxon>Chordata</taxon>
        <taxon>Craniata</taxon>
        <taxon>Vertebrata</taxon>
        <taxon>Euteleostomi</taxon>
        <taxon>Amphibia</taxon>
        <taxon>Gymnophiona</taxon>
        <taxon>Geotrypetes</taxon>
    </lineage>
</organism>
<dbReference type="GO" id="GO:0005615">
    <property type="term" value="C:extracellular space"/>
    <property type="evidence" value="ECO:0007669"/>
    <property type="project" value="TreeGrafter"/>
</dbReference>
<dbReference type="PANTHER" id="PTHR21184:SF3">
    <property type="entry name" value="PROTEIN FAM151B"/>
    <property type="match status" value="1"/>
</dbReference>
<comment type="similarity">
    <text evidence="1">Belongs to the menorin family.</text>
</comment>
<dbReference type="RefSeq" id="XP_033782019.1">
    <property type="nucleotide sequence ID" value="XM_033926128.1"/>
</dbReference>
<dbReference type="AlphaFoldDB" id="A0A6P8PDS7"/>
<feature type="domain" description="Menorin-like" evidence="2">
    <location>
        <begin position="26"/>
        <end position="259"/>
    </location>
</feature>
<evidence type="ECO:0000259" key="2">
    <source>
        <dbReference type="Pfam" id="PF10223"/>
    </source>
</evidence>
<dbReference type="PANTHER" id="PTHR21184">
    <property type="entry name" value="MENORIN (DENDRITIC BRANCHING PROTEIN)"/>
    <property type="match status" value="1"/>
</dbReference>
<evidence type="ECO:0000313" key="3">
    <source>
        <dbReference type="Proteomes" id="UP000515159"/>
    </source>
</evidence>
<dbReference type="OrthoDB" id="413402at2759"/>
<accession>A0A6P8PDS7</accession>
<dbReference type="Proteomes" id="UP000515159">
    <property type="component" value="Chromosome 1"/>
</dbReference>
<dbReference type="InterPro" id="IPR019356">
    <property type="entry name" value="Menorin_dom"/>
</dbReference>
<dbReference type="CTD" id="167555"/>
<dbReference type="KEGG" id="gsh:117351176"/>
<dbReference type="GeneID" id="117351176"/>
<evidence type="ECO:0000313" key="4">
    <source>
        <dbReference type="RefSeq" id="XP_033782019.1"/>
    </source>
</evidence>